<evidence type="ECO:0000313" key="2">
    <source>
        <dbReference type="Proteomes" id="UP000727857"/>
    </source>
</evidence>
<dbReference type="AlphaFoldDB" id="A0A940ID82"/>
<dbReference type="EMBL" id="JADINF010000082">
    <property type="protein sequence ID" value="MBO8424063.1"/>
    <property type="molecule type" value="Genomic_DNA"/>
</dbReference>
<reference evidence="1" key="1">
    <citation type="submission" date="2020-10" db="EMBL/GenBank/DDBJ databases">
        <authorList>
            <person name="Gilroy R."/>
        </authorList>
    </citation>
    <scope>NUCLEOTIDE SEQUENCE</scope>
    <source>
        <strain evidence="1">517</strain>
    </source>
</reference>
<sequence length="173" mass="19455">MIFRVIKRLYEKNGDFALRDEIGNMICKAAYVGQGYYIYNKRGSQIAQLVFNGDNSSMLSVISDLPSYPGTIRMTAVNVDDFVFDANVIDRGDDAYISKVRGKAAHKFSVWGRPSAYGFDIYDGSDIVANVIPYPADDEIYQVRVNENSNLLYVFMICLAAEKLNADFGKKKK</sequence>
<evidence type="ECO:0000313" key="1">
    <source>
        <dbReference type="EMBL" id="MBO8424063.1"/>
    </source>
</evidence>
<comment type="caution">
    <text evidence="1">The sequence shown here is derived from an EMBL/GenBank/DDBJ whole genome shotgun (WGS) entry which is preliminary data.</text>
</comment>
<gene>
    <name evidence="1" type="ORF">IAB16_03495</name>
</gene>
<accession>A0A940ID82</accession>
<protein>
    <submittedName>
        <fullName evidence="1">Uncharacterized protein</fullName>
    </submittedName>
</protein>
<dbReference type="Proteomes" id="UP000727857">
    <property type="component" value="Unassembled WGS sequence"/>
</dbReference>
<organism evidence="1 2">
    <name type="scientific">Candidatus Stercoripulliclostridium pullicola</name>
    <dbReference type="NCBI Taxonomy" id="2840953"/>
    <lineage>
        <taxon>Bacteria</taxon>
        <taxon>Bacillati</taxon>
        <taxon>Bacillota</taxon>
        <taxon>Clostridia</taxon>
        <taxon>Eubacteriales</taxon>
        <taxon>Candidatus Stercoripulliclostridium</taxon>
    </lineage>
</organism>
<reference evidence="1" key="2">
    <citation type="journal article" date="2021" name="PeerJ">
        <title>Extensive microbial diversity within the chicken gut microbiome revealed by metagenomics and culture.</title>
        <authorList>
            <person name="Gilroy R."/>
            <person name="Ravi A."/>
            <person name="Getino M."/>
            <person name="Pursley I."/>
            <person name="Horton D.L."/>
            <person name="Alikhan N.F."/>
            <person name="Baker D."/>
            <person name="Gharbi K."/>
            <person name="Hall N."/>
            <person name="Watson M."/>
            <person name="Adriaenssens E.M."/>
            <person name="Foster-Nyarko E."/>
            <person name="Jarju S."/>
            <person name="Secka A."/>
            <person name="Antonio M."/>
            <person name="Oren A."/>
            <person name="Chaudhuri R.R."/>
            <person name="La Ragione R."/>
            <person name="Hildebrand F."/>
            <person name="Pallen M.J."/>
        </authorList>
    </citation>
    <scope>NUCLEOTIDE SEQUENCE</scope>
    <source>
        <strain evidence="1">517</strain>
    </source>
</reference>
<name>A0A940ID82_9FIRM</name>
<proteinExistence type="predicted"/>